<keyword evidence="3" id="KW-1185">Reference proteome</keyword>
<keyword evidence="1" id="KW-0732">Signal</keyword>
<evidence type="ECO:0008006" key="4">
    <source>
        <dbReference type="Google" id="ProtNLM"/>
    </source>
</evidence>
<organism evidence="2 3">
    <name type="scientific">Methylovirgula ligni</name>
    <dbReference type="NCBI Taxonomy" id="569860"/>
    <lineage>
        <taxon>Bacteria</taxon>
        <taxon>Pseudomonadati</taxon>
        <taxon>Pseudomonadota</taxon>
        <taxon>Alphaproteobacteria</taxon>
        <taxon>Hyphomicrobiales</taxon>
        <taxon>Beijerinckiaceae</taxon>
        <taxon>Methylovirgula</taxon>
    </lineage>
</organism>
<evidence type="ECO:0000256" key="1">
    <source>
        <dbReference type="SAM" id="SignalP"/>
    </source>
</evidence>
<feature type="signal peptide" evidence="1">
    <location>
        <begin position="1"/>
        <end position="21"/>
    </location>
</feature>
<comment type="caution">
    <text evidence="2">The sequence shown here is derived from an EMBL/GenBank/DDBJ whole genome shotgun (WGS) entry which is preliminary data.</text>
</comment>
<sequence>MPPRVLLLALLPALVPLLAGASAEPRARGLDTHQRDIIKRFVLREAKASIVSPHQGEPHDFAGALASALRAAGAWVADDQRNSVEPGTTGLTVAYDHGVPADSSIFLALQRAGLNPRDENIPGAPVATIIVGPQS</sequence>
<dbReference type="EMBL" id="QUMO01000004">
    <property type="protein sequence ID" value="REF84785.1"/>
    <property type="molecule type" value="Genomic_DNA"/>
</dbReference>
<dbReference type="RefSeq" id="WP_115837387.1">
    <property type="nucleotide sequence ID" value="NZ_CP025086.1"/>
</dbReference>
<accession>A0A3D9YQK4</accession>
<proteinExistence type="predicted"/>
<reference evidence="2 3" key="1">
    <citation type="submission" date="2018-08" db="EMBL/GenBank/DDBJ databases">
        <title>Genomic Encyclopedia of Type Strains, Phase IV (KMG-IV): sequencing the most valuable type-strain genomes for metagenomic binning, comparative biology and taxonomic classification.</title>
        <authorList>
            <person name="Goeker M."/>
        </authorList>
    </citation>
    <scope>NUCLEOTIDE SEQUENCE [LARGE SCALE GENOMIC DNA]</scope>
    <source>
        <strain evidence="2 3">BW863</strain>
    </source>
</reference>
<dbReference type="Proteomes" id="UP000256900">
    <property type="component" value="Unassembled WGS sequence"/>
</dbReference>
<protein>
    <recommendedName>
        <fullName evidence="4">LytR cell envelope-related transcriptional attenuator</fullName>
    </recommendedName>
</protein>
<evidence type="ECO:0000313" key="2">
    <source>
        <dbReference type="EMBL" id="REF84785.1"/>
    </source>
</evidence>
<evidence type="ECO:0000313" key="3">
    <source>
        <dbReference type="Proteomes" id="UP000256900"/>
    </source>
</evidence>
<feature type="chain" id="PRO_5017559201" description="LytR cell envelope-related transcriptional attenuator" evidence="1">
    <location>
        <begin position="22"/>
        <end position="135"/>
    </location>
</feature>
<name>A0A3D9YQK4_9HYPH</name>
<dbReference type="AlphaFoldDB" id="A0A3D9YQK4"/>
<gene>
    <name evidence="2" type="ORF">DES32_2900</name>
</gene>